<dbReference type="NCBIfam" id="TIGR00715">
    <property type="entry name" value="precor6x_red"/>
    <property type="match status" value="1"/>
</dbReference>
<dbReference type="EMBL" id="JACWUN010000003">
    <property type="protein sequence ID" value="MBD1399849.1"/>
    <property type="molecule type" value="Genomic_DNA"/>
</dbReference>
<dbReference type="UniPathway" id="UPA00148"/>
<dbReference type="Proteomes" id="UP000632828">
    <property type="component" value="Unassembled WGS sequence"/>
</dbReference>
<dbReference type="GO" id="GO:0016994">
    <property type="term" value="F:precorrin-6A reductase activity"/>
    <property type="evidence" value="ECO:0007669"/>
    <property type="project" value="UniProtKB-EC"/>
</dbReference>
<organism evidence="4 5">
    <name type="scientific">Pelovirga terrestris</name>
    <dbReference type="NCBI Taxonomy" id="2771352"/>
    <lineage>
        <taxon>Bacteria</taxon>
        <taxon>Pseudomonadati</taxon>
        <taxon>Thermodesulfobacteriota</taxon>
        <taxon>Desulfuromonadia</taxon>
        <taxon>Geobacterales</taxon>
        <taxon>Geobacteraceae</taxon>
        <taxon>Pelovirga</taxon>
    </lineage>
</organism>
<gene>
    <name evidence="4" type="primary">cobK</name>
    <name evidence="4" type="ORF">ICT70_04115</name>
</gene>
<protein>
    <submittedName>
        <fullName evidence="4">Precorrin-6A reductase</fullName>
        <ecNumber evidence="4">1.3.1.54</ecNumber>
    </submittedName>
</protein>
<accession>A0A8J6R513</accession>
<dbReference type="PANTHER" id="PTHR36925:SF1">
    <property type="entry name" value="COBALT-PRECORRIN-6A REDUCTASE"/>
    <property type="match status" value="1"/>
</dbReference>
<keyword evidence="5" id="KW-1185">Reference proteome</keyword>
<keyword evidence="3 4" id="KW-0560">Oxidoreductase</keyword>
<name>A0A8J6R513_9BACT</name>
<dbReference type="InterPro" id="IPR003723">
    <property type="entry name" value="Precorrin-6x_reduct"/>
</dbReference>
<keyword evidence="2" id="KW-0169">Cobalamin biosynthesis</keyword>
<evidence type="ECO:0000313" key="4">
    <source>
        <dbReference type="EMBL" id="MBD1399849.1"/>
    </source>
</evidence>
<evidence type="ECO:0000256" key="2">
    <source>
        <dbReference type="ARBA" id="ARBA00022573"/>
    </source>
</evidence>
<dbReference type="RefSeq" id="WP_191154114.1">
    <property type="nucleotide sequence ID" value="NZ_JACWUN010000003.1"/>
</dbReference>
<comment type="caution">
    <text evidence="4">The sequence shown here is derived from an EMBL/GenBank/DDBJ whole genome shotgun (WGS) entry which is preliminary data.</text>
</comment>
<evidence type="ECO:0000256" key="1">
    <source>
        <dbReference type="ARBA" id="ARBA00004953"/>
    </source>
</evidence>
<reference evidence="4" key="1">
    <citation type="submission" date="2020-09" db="EMBL/GenBank/DDBJ databases">
        <title>Pelobacter alkaliphilus sp. nov., a novel anaerobic arsenate-reducing bacterium from terrestrial mud volcano.</title>
        <authorList>
            <person name="Khomyakova M.A."/>
            <person name="Merkel A.Y."/>
            <person name="Slobodkin A.I."/>
        </authorList>
    </citation>
    <scope>NUCLEOTIDE SEQUENCE</scope>
    <source>
        <strain evidence="4">M08fum</strain>
    </source>
</reference>
<evidence type="ECO:0000313" key="5">
    <source>
        <dbReference type="Proteomes" id="UP000632828"/>
    </source>
</evidence>
<dbReference type="Pfam" id="PF02571">
    <property type="entry name" value="CbiJ"/>
    <property type="match status" value="1"/>
</dbReference>
<dbReference type="PANTHER" id="PTHR36925">
    <property type="entry name" value="COBALT-PRECORRIN-6A REDUCTASE"/>
    <property type="match status" value="1"/>
</dbReference>
<comment type="pathway">
    <text evidence="1">Cofactor biosynthesis; adenosylcobalamin biosynthesis.</text>
</comment>
<dbReference type="GO" id="GO:0009236">
    <property type="term" value="P:cobalamin biosynthetic process"/>
    <property type="evidence" value="ECO:0007669"/>
    <property type="project" value="UniProtKB-UniPathway"/>
</dbReference>
<dbReference type="EC" id="1.3.1.54" evidence="4"/>
<proteinExistence type="predicted"/>
<sequence length="228" mass="24986">MILVLGGTSTTHQVVAELDEAEEQPLIISVATDYGLREFGVRYPGRVIHTRFSLESLTRFIAEQGITRIIDTTHPHAREISAIARRVAEECAIVCEDRVRPVAELQVEPGIVTCTSADEAAAYLLSSPHQRILFTTGSNSIDRFAHLATRGYARVLPFEDSIAKCVAAGFPRSRIIALQGPFSTAFNLALCREYRIDGLVTKNSGEGSGFEQKRQACRELGIELVVIG</sequence>
<dbReference type="PROSITE" id="PS51014">
    <property type="entry name" value="COBK_CBIJ"/>
    <property type="match status" value="1"/>
</dbReference>
<dbReference type="AlphaFoldDB" id="A0A8J6R513"/>
<evidence type="ECO:0000256" key="3">
    <source>
        <dbReference type="ARBA" id="ARBA00023002"/>
    </source>
</evidence>